<proteinExistence type="predicted"/>
<name>A0ABV7PLF2_9BURK</name>
<comment type="caution">
    <text evidence="1">The sequence shown here is derived from an EMBL/GenBank/DDBJ whole genome shotgun (WGS) entry which is preliminary data.</text>
</comment>
<sequence length="594" mass="65811">MSRHNFKSIAPTADASKTSQIGLLRFAVSTLSGKAEMDFTALRGTRLERDIVLAFSKTLEGLRVMAGQANRTNRDLLGFLKDLAERDPDVVRTEDLTARIFDDWVLRTMPQGPASGWSAYDTCMDVFRVLKELPEHALNGPAKERLGYIHPQGSPTRTPRDSYSPHVVDQLVVACRERIPKIVARLAVEAEQLLSSGTDPRGRDIEAWCQPANQAWLANEIGPLPSTYLAQGMRTSLRERGAESLTSVNTRIFPTPIDLTPFFILIALETGWTPAEIMELHVDCRSNITRNHVTLTTTKYRAGHKRHSERFRANGYFSAGGLVAKVIAITERVRRFTQLPFLFVAASGPRVHQVRFRAQVKEALGTFCAEIGLAGDDGTLLTTLEPARLRKSHKERWYKTTSGQIDRFARQDHSRAVAAANYGNIPALAETHDSTIEDAQRAAMQAVLQPRVAVSTTAEGIAEEAGLDVSDAKELATGARDMWVSGCLDLHTSPFGKKGETCTSRPGICLECNNAVVLERHLPKILAYRTWLENERETMGDAEWNHLHGMGYLNIERVILPRFPEPMITQAQAVANADHDVPILPPAIILNGMV</sequence>
<dbReference type="RefSeq" id="WP_312487932.1">
    <property type="nucleotide sequence ID" value="NZ_JBHRVV010000001.1"/>
</dbReference>
<dbReference type="EMBL" id="JBHRVV010000001">
    <property type="protein sequence ID" value="MFC3458998.1"/>
    <property type="molecule type" value="Genomic_DNA"/>
</dbReference>
<dbReference type="Proteomes" id="UP001595665">
    <property type="component" value="Unassembled WGS sequence"/>
</dbReference>
<organism evidence="1 2">
    <name type="scientific">Massilia haematophila</name>
    <dbReference type="NCBI Taxonomy" id="457923"/>
    <lineage>
        <taxon>Bacteria</taxon>
        <taxon>Pseudomonadati</taxon>
        <taxon>Pseudomonadota</taxon>
        <taxon>Betaproteobacteria</taxon>
        <taxon>Burkholderiales</taxon>
        <taxon>Oxalobacteraceae</taxon>
        <taxon>Telluria group</taxon>
        <taxon>Massilia</taxon>
    </lineage>
</organism>
<reference evidence="2" key="1">
    <citation type="journal article" date="2019" name="Int. J. Syst. Evol. Microbiol.">
        <title>The Global Catalogue of Microorganisms (GCM) 10K type strain sequencing project: providing services to taxonomists for standard genome sequencing and annotation.</title>
        <authorList>
            <consortium name="The Broad Institute Genomics Platform"/>
            <consortium name="The Broad Institute Genome Sequencing Center for Infectious Disease"/>
            <person name="Wu L."/>
            <person name="Ma J."/>
        </authorList>
    </citation>
    <scope>NUCLEOTIDE SEQUENCE [LARGE SCALE GENOMIC DNA]</scope>
    <source>
        <strain evidence="2">CCM 7480</strain>
    </source>
</reference>
<evidence type="ECO:0008006" key="3">
    <source>
        <dbReference type="Google" id="ProtNLM"/>
    </source>
</evidence>
<evidence type="ECO:0000313" key="1">
    <source>
        <dbReference type="EMBL" id="MFC3458998.1"/>
    </source>
</evidence>
<evidence type="ECO:0000313" key="2">
    <source>
        <dbReference type="Proteomes" id="UP001595665"/>
    </source>
</evidence>
<protein>
    <recommendedName>
        <fullName evidence="3">Integrase</fullName>
    </recommendedName>
</protein>
<gene>
    <name evidence="1" type="ORF">ACFOPH_12210</name>
</gene>
<accession>A0ABV7PLF2</accession>
<keyword evidence="2" id="KW-1185">Reference proteome</keyword>